<reference evidence="1" key="1">
    <citation type="journal article" date="2023" name="Plant J.">
        <title>The genome of the king protea, Protea cynaroides.</title>
        <authorList>
            <person name="Chang J."/>
            <person name="Duong T.A."/>
            <person name="Schoeman C."/>
            <person name="Ma X."/>
            <person name="Roodt D."/>
            <person name="Barker N."/>
            <person name="Li Z."/>
            <person name="Van de Peer Y."/>
            <person name="Mizrachi E."/>
        </authorList>
    </citation>
    <scope>NUCLEOTIDE SEQUENCE</scope>
    <source>
        <tissue evidence="1">Young leaves</tissue>
    </source>
</reference>
<accession>A0A9Q0GPC1</accession>
<evidence type="ECO:0000313" key="1">
    <source>
        <dbReference type="EMBL" id="KAJ4950005.1"/>
    </source>
</evidence>
<comment type="caution">
    <text evidence="1">The sequence shown here is derived from an EMBL/GenBank/DDBJ whole genome shotgun (WGS) entry which is preliminary data.</text>
</comment>
<dbReference type="EMBL" id="JAMYWD010000012">
    <property type="protein sequence ID" value="KAJ4950005.1"/>
    <property type="molecule type" value="Genomic_DNA"/>
</dbReference>
<gene>
    <name evidence="1" type="ORF">NE237_026837</name>
</gene>
<protein>
    <submittedName>
        <fullName evidence="1">Uncharacterized protein</fullName>
    </submittedName>
</protein>
<name>A0A9Q0GPC1_9MAGN</name>
<keyword evidence="2" id="KW-1185">Reference proteome</keyword>
<dbReference type="Proteomes" id="UP001141806">
    <property type="component" value="Unassembled WGS sequence"/>
</dbReference>
<evidence type="ECO:0000313" key="2">
    <source>
        <dbReference type="Proteomes" id="UP001141806"/>
    </source>
</evidence>
<dbReference type="AlphaFoldDB" id="A0A9Q0GPC1"/>
<proteinExistence type="predicted"/>
<organism evidence="1 2">
    <name type="scientific">Protea cynaroides</name>
    <dbReference type="NCBI Taxonomy" id="273540"/>
    <lineage>
        <taxon>Eukaryota</taxon>
        <taxon>Viridiplantae</taxon>
        <taxon>Streptophyta</taxon>
        <taxon>Embryophyta</taxon>
        <taxon>Tracheophyta</taxon>
        <taxon>Spermatophyta</taxon>
        <taxon>Magnoliopsida</taxon>
        <taxon>Proteales</taxon>
        <taxon>Proteaceae</taxon>
        <taxon>Protea</taxon>
    </lineage>
</organism>
<sequence>MEGLNLDSPTRSSWPLDSLGETDRKFEWRLRTPTRCCGSSTPRRRNWWRLRERQGKESSMRSYGMRGWIRHSRGLGLGRRSWSGYWRSTLEKHFQTFCND</sequence>